<comment type="caution">
    <text evidence="10">The sequence shown here is derived from an EMBL/GenBank/DDBJ whole genome shotgun (WGS) entry which is preliminary data.</text>
</comment>
<proteinExistence type="predicted"/>
<protein>
    <recommendedName>
        <fullName evidence="4">GTP cyclohydrolase 1</fullName>
        <ecNumber evidence="3">3.5.4.16</ecNumber>
    </recommendedName>
    <alternativeName>
        <fullName evidence="7">GTP cyclohydrolase I</fullName>
    </alternativeName>
</protein>
<evidence type="ECO:0000256" key="3">
    <source>
        <dbReference type="ARBA" id="ARBA00012715"/>
    </source>
</evidence>
<dbReference type="PANTHER" id="PTHR11109:SF7">
    <property type="entry name" value="GTP CYCLOHYDROLASE 1"/>
    <property type="match status" value="1"/>
</dbReference>
<dbReference type="SUPFAM" id="SSF55620">
    <property type="entry name" value="Tetrahydrobiopterin biosynthesis enzymes-like"/>
    <property type="match status" value="2"/>
</dbReference>
<gene>
    <name evidence="10" type="ORF">C7K25_06275</name>
</gene>
<evidence type="ECO:0000313" key="11">
    <source>
        <dbReference type="Proteomes" id="UP001170379"/>
    </source>
</evidence>
<dbReference type="Gene3D" id="1.10.286.10">
    <property type="match status" value="1"/>
</dbReference>
<evidence type="ECO:0000256" key="6">
    <source>
        <dbReference type="ARBA" id="ARBA00022801"/>
    </source>
</evidence>
<dbReference type="InterPro" id="IPR001474">
    <property type="entry name" value="GTP_CycHdrlase_I"/>
</dbReference>
<dbReference type="RefSeq" id="WP_051266481.1">
    <property type="nucleotide sequence ID" value="NZ_CP028426.1"/>
</dbReference>
<reference evidence="10" key="2">
    <citation type="journal article" date="2022" name="Sci. Rep.">
        <title>In silico prediction of the enzymes involved in the degradation of the herbicide molinate by Gulosibacter molinativorax ON4T.</title>
        <authorList>
            <person name="Lopes A.R."/>
            <person name="Bunin E."/>
            <person name="Viana A.T."/>
            <person name="Froufe H."/>
            <person name="Munoz-Merida A."/>
            <person name="Pinho D."/>
            <person name="Figueiredo J."/>
            <person name="Barroso C."/>
            <person name="Vaz-Moreira I."/>
            <person name="Bellanger X."/>
            <person name="Egas C."/>
            <person name="Nunes O.C."/>
        </authorList>
    </citation>
    <scope>NUCLEOTIDE SEQUENCE</scope>
    <source>
        <strain evidence="10">ON4</strain>
    </source>
</reference>
<evidence type="ECO:0000256" key="7">
    <source>
        <dbReference type="ARBA" id="ARBA00030854"/>
    </source>
</evidence>
<dbReference type="InterPro" id="IPR020602">
    <property type="entry name" value="GTP_CycHdrlase_I_dom"/>
</dbReference>
<dbReference type="Proteomes" id="UP001170379">
    <property type="component" value="Unassembled WGS sequence"/>
</dbReference>
<dbReference type="Gene3D" id="3.30.1130.10">
    <property type="match status" value="1"/>
</dbReference>
<keyword evidence="5" id="KW-0554">One-carbon metabolism</keyword>
<accession>A0ABT7C716</accession>
<keyword evidence="11" id="KW-1185">Reference proteome</keyword>
<feature type="region of interest" description="Disordered" evidence="8">
    <location>
        <begin position="64"/>
        <end position="85"/>
    </location>
</feature>
<evidence type="ECO:0000256" key="2">
    <source>
        <dbReference type="ARBA" id="ARBA00005080"/>
    </source>
</evidence>
<sequence>MAIDRERAERAIREFLLAAGIDGADARVARTPARVAAAAEELLGGEGIDPVPMLRAGRISIDGDASAVAPPDPASSPENAAPAAPTERIVHDTPGHAADAPSVEHRRAQFSARDAAHDTIGQPPASGNLVLLRNIRFRAMCEHHLLPFDGWVHLAYLPGDSIIGFGRLYDLVEVCSSRLTLQERLGEELVDAIMAGLDAQGALAVIEARQGCVADRGPRQSDSDSVTLAASGALTDPQTRADALRLIALGGTSRDESA</sequence>
<dbReference type="InterPro" id="IPR043133">
    <property type="entry name" value="GTP-CH-I_C/QueF"/>
</dbReference>
<feature type="domain" description="GTP cyclohydrolase I" evidence="9">
    <location>
        <begin position="124"/>
        <end position="247"/>
    </location>
</feature>
<dbReference type="EC" id="3.5.4.16" evidence="3"/>
<comment type="pathway">
    <text evidence="2">Cofactor biosynthesis; 7,8-dihydroneopterin triphosphate biosynthesis; 7,8-dihydroneopterin triphosphate from GTP: step 1/1.</text>
</comment>
<evidence type="ECO:0000313" key="10">
    <source>
        <dbReference type="EMBL" id="MDJ1370974.1"/>
    </source>
</evidence>
<evidence type="ECO:0000256" key="1">
    <source>
        <dbReference type="ARBA" id="ARBA00001052"/>
    </source>
</evidence>
<dbReference type="Pfam" id="PF01227">
    <property type="entry name" value="GTP_cyclohydroI"/>
    <property type="match status" value="1"/>
</dbReference>
<name>A0ABT7C716_9MICO</name>
<evidence type="ECO:0000256" key="5">
    <source>
        <dbReference type="ARBA" id="ARBA00022563"/>
    </source>
</evidence>
<reference evidence="10" key="1">
    <citation type="submission" date="2018-03" db="EMBL/GenBank/DDBJ databases">
        <authorList>
            <person name="Nunes O.C."/>
            <person name="Lopes A.R."/>
            <person name="Froufe H."/>
            <person name="Munoz-Merida A."/>
            <person name="Barroso C."/>
            <person name="Egas C."/>
        </authorList>
    </citation>
    <scope>NUCLEOTIDE SEQUENCE</scope>
    <source>
        <strain evidence="10">ON4</strain>
    </source>
</reference>
<evidence type="ECO:0000256" key="8">
    <source>
        <dbReference type="SAM" id="MobiDB-lite"/>
    </source>
</evidence>
<evidence type="ECO:0000259" key="9">
    <source>
        <dbReference type="Pfam" id="PF01227"/>
    </source>
</evidence>
<keyword evidence="6" id="KW-0378">Hydrolase</keyword>
<comment type="catalytic activity">
    <reaction evidence="1">
        <text>GTP + H2O = 7,8-dihydroneopterin 3'-triphosphate + formate + H(+)</text>
        <dbReference type="Rhea" id="RHEA:17473"/>
        <dbReference type="ChEBI" id="CHEBI:15377"/>
        <dbReference type="ChEBI" id="CHEBI:15378"/>
        <dbReference type="ChEBI" id="CHEBI:15740"/>
        <dbReference type="ChEBI" id="CHEBI:37565"/>
        <dbReference type="ChEBI" id="CHEBI:58462"/>
        <dbReference type="EC" id="3.5.4.16"/>
    </reaction>
</comment>
<dbReference type="InterPro" id="IPR043134">
    <property type="entry name" value="GTP-CH-I_N"/>
</dbReference>
<organism evidence="10 11">
    <name type="scientific">Gulosibacter molinativorax</name>
    <dbReference type="NCBI Taxonomy" id="256821"/>
    <lineage>
        <taxon>Bacteria</taxon>
        <taxon>Bacillati</taxon>
        <taxon>Actinomycetota</taxon>
        <taxon>Actinomycetes</taxon>
        <taxon>Micrococcales</taxon>
        <taxon>Microbacteriaceae</taxon>
        <taxon>Gulosibacter</taxon>
    </lineage>
</organism>
<dbReference type="PANTHER" id="PTHR11109">
    <property type="entry name" value="GTP CYCLOHYDROLASE I"/>
    <property type="match status" value="1"/>
</dbReference>
<evidence type="ECO:0000256" key="4">
    <source>
        <dbReference type="ARBA" id="ARBA00017272"/>
    </source>
</evidence>
<dbReference type="EMBL" id="PXVD01000008">
    <property type="protein sequence ID" value="MDJ1370974.1"/>
    <property type="molecule type" value="Genomic_DNA"/>
</dbReference>